<evidence type="ECO:0000256" key="3">
    <source>
        <dbReference type="ARBA" id="ARBA00006047"/>
    </source>
</evidence>
<dbReference type="InterPro" id="IPR011833">
    <property type="entry name" value="Glycg_phsphrylas"/>
</dbReference>
<keyword evidence="5 11" id="KW-0328">Glycosyltransferase</keyword>
<dbReference type="GO" id="GO:0005737">
    <property type="term" value="C:cytoplasm"/>
    <property type="evidence" value="ECO:0007669"/>
    <property type="project" value="TreeGrafter"/>
</dbReference>
<keyword evidence="4" id="KW-0021">Allosteric enzyme</keyword>
<dbReference type="EC" id="2.4.1.1" evidence="11"/>
<organism evidence="12 13">
    <name type="scientific">Candidatus Aphodomorpha intestinavium</name>
    <dbReference type="NCBI Taxonomy" id="2840672"/>
    <lineage>
        <taxon>Bacteria</taxon>
        <taxon>Bacillati</taxon>
        <taxon>Bacillota</taxon>
        <taxon>Clostridia</taxon>
        <taxon>Eubacteriales</taxon>
        <taxon>Candidatus Aphodomorpha</taxon>
    </lineage>
</organism>
<evidence type="ECO:0000256" key="2">
    <source>
        <dbReference type="ARBA" id="ARBA00001933"/>
    </source>
</evidence>
<gene>
    <name evidence="12" type="ORF">IAD24_06590</name>
</gene>
<dbReference type="PANTHER" id="PTHR11468:SF3">
    <property type="entry name" value="GLYCOGEN PHOSPHORYLASE, LIVER FORM"/>
    <property type="match status" value="1"/>
</dbReference>
<evidence type="ECO:0000256" key="7">
    <source>
        <dbReference type="ARBA" id="ARBA00022898"/>
    </source>
</evidence>
<dbReference type="Proteomes" id="UP000824128">
    <property type="component" value="Unassembled WGS sequence"/>
</dbReference>
<comment type="similarity">
    <text evidence="3 11">Belongs to the glycogen phosphorylase family.</text>
</comment>
<reference evidence="12" key="2">
    <citation type="journal article" date="2021" name="PeerJ">
        <title>Extensive microbial diversity within the chicken gut microbiome revealed by metagenomics and culture.</title>
        <authorList>
            <person name="Gilroy R."/>
            <person name="Ravi A."/>
            <person name="Getino M."/>
            <person name="Pursley I."/>
            <person name="Horton D.L."/>
            <person name="Alikhan N.F."/>
            <person name="Baker D."/>
            <person name="Gharbi K."/>
            <person name="Hall N."/>
            <person name="Watson M."/>
            <person name="Adriaenssens E.M."/>
            <person name="Foster-Nyarko E."/>
            <person name="Jarju S."/>
            <person name="Secka A."/>
            <person name="Antonio M."/>
            <person name="Oren A."/>
            <person name="Chaudhuri R.R."/>
            <person name="La Ragione R."/>
            <person name="Hildebrand F."/>
            <person name="Pallen M.J."/>
        </authorList>
    </citation>
    <scope>NUCLEOTIDE SEQUENCE</scope>
    <source>
        <strain evidence="12">ChiGjej2B2-16831</strain>
    </source>
</reference>
<dbReference type="Pfam" id="PF00343">
    <property type="entry name" value="Phosphorylase"/>
    <property type="match status" value="1"/>
</dbReference>
<dbReference type="EMBL" id="DVNZ01000210">
    <property type="protein sequence ID" value="HIU94812.1"/>
    <property type="molecule type" value="Genomic_DNA"/>
</dbReference>
<evidence type="ECO:0000256" key="5">
    <source>
        <dbReference type="ARBA" id="ARBA00022676"/>
    </source>
</evidence>
<dbReference type="GO" id="GO:0008184">
    <property type="term" value="F:glycogen phosphorylase activity"/>
    <property type="evidence" value="ECO:0007669"/>
    <property type="project" value="InterPro"/>
</dbReference>
<dbReference type="InterPro" id="IPR000811">
    <property type="entry name" value="Glyco_trans_35"/>
</dbReference>
<dbReference type="FunFam" id="3.40.50.2000:FF:000807">
    <property type="entry name" value="Alpha-glucan phosphorylase 2, cytosolic"/>
    <property type="match status" value="1"/>
</dbReference>
<comment type="caution">
    <text evidence="12">The sequence shown here is derived from an EMBL/GenBank/DDBJ whole genome shotgun (WGS) entry which is preliminary data.</text>
</comment>
<dbReference type="AlphaFoldDB" id="A0A9D1SU10"/>
<reference evidence="12" key="1">
    <citation type="submission" date="2020-10" db="EMBL/GenBank/DDBJ databases">
        <authorList>
            <person name="Gilroy R."/>
        </authorList>
    </citation>
    <scope>NUCLEOTIDE SEQUENCE</scope>
    <source>
        <strain evidence="12">ChiGjej2B2-16831</strain>
    </source>
</reference>
<feature type="modified residue" description="N6-(pyridoxal phosphate)lysine" evidence="10">
    <location>
        <position position="619"/>
    </location>
</feature>
<dbReference type="PANTHER" id="PTHR11468">
    <property type="entry name" value="GLYCOGEN PHOSPHORYLASE"/>
    <property type="match status" value="1"/>
</dbReference>
<dbReference type="CDD" id="cd04300">
    <property type="entry name" value="GT35_Glycogen_Phosphorylase"/>
    <property type="match status" value="1"/>
</dbReference>
<evidence type="ECO:0000256" key="4">
    <source>
        <dbReference type="ARBA" id="ARBA00022533"/>
    </source>
</evidence>
<name>A0A9D1SU10_9FIRM</name>
<evidence type="ECO:0000256" key="8">
    <source>
        <dbReference type="ARBA" id="ARBA00023277"/>
    </source>
</evidence>
<keyword evidence="7 10" id="KW-0663">Pyridoxal phosphate</keyword>
<evidence type="ECO:0000256" key="10">
    <source>
        <dbReference type="PIRSR" id="PIRSR000460-1"/>
    </source>
</evidence>
<dbReference type="Gene3D" id="3.40.50.2000">
    <property type="entry name" value="Glycogen Phosphorylase B"/>
    <property type="match status" value="2"/>
</dbReference>
<dbReference type="GO" id="GO:0005980">
    <property type="term" value="P:glycogen catabolic process"/>
    <property type="evidence" value="ECO:0007669"/>
    <property type="project" value="TreeGrafter"/>
</dbReference>
<dbReference type="PIRSF" id="PIRSF000460">
    <property type="entry name" value="Pprylas_GlgP"/>
    <property type="match status" value="1"/>
</dbReference>
<proteinExistence type="inferred from homology"/>
<dbReference type="InterPro" id="IPR035090">
    <property type="entry name" value="Pyridoxal_P_attach_site"/>
</dbReference>
<dbReference type="NCBIfam" id="TIGR02093">
    <property type="entry name" value="P_ylase"/>
    <property type="match status" value="1"/>
</dbReference>
<dbReference type="GO" id="GO:0030170">
    <property type="term" value="F:pyridoxal phosphate binding"/>
    <property type="evidence" value="ECO:0007669"/>
    <property type="project" value="InterPro"/>
</dbReference>
<comment type="catalytic activity">
    <reaction evidence="1 11">
        <text>[(1-&gt;4)-alpha-D-glucosyl](n) + phosphate = [(1-&gt;4)-alpha-D-glucosyl](n-1) + alpha-D-glucose 1-phosphate</text>
        <dbReference type="Rhea" id="RHEA:41732"/>
        <dbReference type="Rhea" id="RHEA-COMP:9584"/>
        <dbReference type="Rhea" id="RHEA-COMP:9586"/>
        <dbReference type="ChEBI" id="CHEBI:15444"/>
        <dbReference type="ChEBI" id="CHEBI:43474"/>
        <dbReference type="ChEBI" id="CHEBI:58601"/>
        <dbReference type="EC" id="2.4.1.1"/>
    </reaction>
</comment>
<dbReference type="FunFam" id="3.40.50.2000:FF:000003">
    <property type="entry name" value="Alpha-1,4 glucan phosphorylase"/>
    <property type="match status" value="1"/>
</dbReference>
<accession>A0A9D1SU10</accession>
<keyword evidence="8 11" id="KW-0119">Carbohydrate metabolism</keyword>
<comment type="function">
    <text evidence="9">Phosphorylase is an important allosteric enzyme in carbohydrate metabolism. Enzymes from different sources differ in their regulatory mechanisms and in their natural substrates. However, all known phosphorylases share catalytic and structural properties.</text>
</comment>
<sequence>MEQIELVLKRDDQVTLEDATTGQLHEALGRVVMDAIADDWYESRHAHERARCAYYFSAEYLTGRMVYNNLFALGILEQVRQAFADRGLDLAMFEDIDDAALGNGGLGRLAACFLDSAATMDLPLDGYGLRYKYGLFKQTFQDGFQNEAADDWQRLGDPWSRRRDTHEVTVTFADQTVRAIPYDMPVIGYGTRNIGTLRLWESAPLTEFDFKLFNDQEYALAVQEKNSVEDITRVLYPNDSTPAGKKLRLKQQYFLSSASLQDILFRYKREARPIEQFAKYVTIQLNDTHPVVSVPELVRLLMREGLGFEQAFSIAAETFNFTNHTIMAEALEKWDVELFKSVLPEIFDIIYRINARLCGELMARGMDCSHMAIIQGHLIHMANLAVYSARFVNGVAAIHTEILKTSVFRDWYRLFPERFHNKTNGITQRRWLGLCNPELLRFIEERVGAGCMHDLDRLALLKEHLSDDDVRAFNAVKQEKKRQLSEVIGRLEGVPLPPEFVFDVQVKRLHEYKRQLLNAFAILDIYFGIKDGRVQDFAPTAFLFGAKAAPGYIRAKAIIKYINEVARLVNGDPAVNELMRVVFVQNYNCSYAEHIMPAANISEQISPAGTEASGTGNMKLMLNGAVTLGTYDGANIEIVQQAGEDNNYIFGYRVEELNARRDSYDPRAIYEREPRVRRVVDTLIDGTVSDDNTGAFADLHRSLLEGYRPDSYFILLEFLPYLERKMQAIGDTRDPIAFGRKCLVNVASAGKFSSDRTIGQYARETWFIEPVPQPGR</sequence>
<evidence type="ECO:0000256" key="6">
    <source>
        <dbReference type="ARBA" id="ARBA00022679"/>
    </source>
</evidence>
<protein>
    <recommendedName>
        <fullName evidence="11">Alpha-1,4 glucan phosphorylase</fullName>
        <ecNumber evidence="11">2.4.1.1</ecNumber>
    </recommendedName>
</protein>
<comment type="cofactor">
    <cofactor evidence="2 11">
        <name>pyridoxal 5'-phosphate</name>
        <dbReference type="ChEBI" id="CHEBI:597326"/>
    </cofactor>
</comment>
<evidence type="ECO:0000256" key="11">
    <source>
        <dbReference type="RuleBase" id="RU000587"/>
    </source>
</evidence>
<evidence type="ECO:0000313" key="13">
    <source>
        <dbReference type="Proteomes" id="UP000824128"/>
    </source>
</evidence>
<comment type="function">
    <text evidence="11">Allosteric enzyme that catalyzes the rate-limiting step in glycogen catabolism, the phosphorolytic cleavage of glycogen to produce glucose-1-phosphate, and plays a central role in maintaining cellular and organismal glucose homeostasis.</text>
</comment>
<evidence type="ECO:0000313" key="12">
    <source>
        <dbReference type="EMBL" id="HIU94812.1"/>
    </source>
</evidence>
<evidence type="ECO:0000256" key="1">
    <source>
        <dbReference type="ARBA" id="ARBA00001275"/>
    </source>
</evidence>
<dbReference type="PROSITE" id="PS00102">
    <property type="entry name" value="PHOSPHORYLASE"/>
    <property type="match status" value="1"/>
</dbReference>
<keyword evidence="6 11" id="KW-0808">Transferase</keyword>
<evidence type="ECO:0000256" key="9">
    <source>
        <dbReference type="ARBA" id="ARBA00025174"/>
    </source>
</evidence>
<dbReference type="SUPFAM" id="SSF53756">
    <property type="entry name" value="UDP-Glycosyltransferase/glycogen phosphorylase"/>
    <property type="match status" value="1"/>
</dbReference>